<dbReference type="Gene3D" id="3.20.20.190">
    <property type="entry name" value="Phosphatidylinositol (PI) phosphodiesterase"/>
    <property type="match status" value="1"/>
</dbReference>
<dbReference type="InterPro" id="IPR017946">
    <property type="entry name" value="PLC-like_Pdiesterase_TIM-brl"/>
</dbReference>
<gene>
    <name evidence="8" type="ORF">HNP77_002030</name>
</gene>
<dbReference type="Proteomes" id="UP000578697">
    <property type="component" value="Unassembled WGS sequence"/>
</dbReference>
<comment type="catalytic activity">
    <reaction evidence="1">
        <text>a 1,2-diacyl-sn-glycero-3-phospho-(1D-myo-inositol) = 1D-myo-inositol 1,2-cyclic phosphate + a 1,2-diacyl-sn-glycerol</text>
        <dbReference type="Rhea" id="RHEA:17093"/>
        <dbReference type="ChEBI" id="CHEBI:17815"/>
        <dbReference type="ChEBI" id="CHEBI:57880"/>
        <dbReference type="ChEBI" id="CHEBI:58484"/>
        <dbReference type="EC" id="4.6.1.13"/>
    </reaction>
</comment>
<evidence type="ECO:0000256" key="6">
    <source>
        <dbReference type="SAM" id="SignalP"/>
    </source>
</evidence>
<evidence type="ECO:0000256" key="3">
    <source>
        <dbReference type="ARBA" id="ARBA00019758"/>
    </source>
</evidence>
<feature type="domain" description="Phosphatidylinositol-specific phospholipase C X" evidence="7">
    <location>
        <begin position="36"/>
        <end position="177"/>
    </location>
</feature>
<dbReference type="InterPro" id="IPR000909">
    <property type="entry name" value="PLipase_C_PInositol-sp_X_dom"/>
</dbReference>
<dbReference type="GO" id="GO:0008081">
    <property type="term" value="F:phosphoric diester hydrolase activity"/>
    <property type="evidence" value="ECO:0007669"/>
    <property type="project" value="InterPro"/>
</dbReference>
<dbReference type="AlphaFoldDB" id="A0A840SHL9"/>
<keyword evidence="8" id="KW-0456">Lyase</keyword>
<evidence type="ECO:0000313" key="9">
    <source>
        <dbReference type="Proteomes" id="UP000578697"/>
    </source>
</evidence>
<dbReference type="PANTHER" id="PTHR13593:SF113">
    <property type="entry name" value="SI:DKEY-266F7.9"/>
    <property type="match status" value="1"/>
</dbReference>
<dbReference type="CDD" id="cd08586">
    <property type="entry name" value="PI-PLCc_BcPLC_like"/>
    <property type="match status" value="1"/>
</dbReference>
<dbReference type="EMBL" id="JACHFR010000003">
    <property type="protein sequence ID" value="MBB5219648.1"/>
    <property type="molecule type" value="Genomic_DNA"/>
</dbReference>
<proteinExistence type="predicted"/>
<sequence>MTLKKVLSCTAALLTAAAISLTAEDYTSANWMSQISDSTQLSAISIPGTHDSGATYESISGTAKCQSLGISDQLEAGIRYLDIRCRNYEDAFVIHHGSVYQHLNFDDVLTACRNFLSENPTETIIMSVKEEYDAYGNSKSFETVFLEYMNTYSNLFWTHSYIPAIGDVRGKIVLLRRFSAATWPLGLNASSGWGDNTTSTISYSNCTLRIQDSYKVGNNSNKWSAITSLFSEALSGSSSTMYLNYTSGYKSFLGIPNIPYVSNTINSKLSSYLSDASGRYGTVIMDFATADLAELVYETNF</sequence>
<evidence type="ECO:0000256" key="5">
    <source>
        <dbReference type="ARBA" id="ARBA00030782"/>
    </source>
</evidence>
<dbReference type="GO" id="GO:0006629">
    <property type="term" value="P:lipid metabolic process"/>
    <property type="evidence" value="ECO:0007669"/>
    <property type="project" value="InterPro"/>
</dbReference>
<accession>A0A840SHL9</accession>
<evidence type="ECO:0000256" key="2">
    <source>
        <dbReference type="ARBA" id="ARBA00012581"/>
    </source>
</evidence>
<organism evidence="8 9">
    <name type="scientific">Treponema rectale</name>
    <dbReference type="NCBI Taxonomy" id="744512"/>
    <lineage>
        <taxon>Bacteria</taxon>
        <taxon>Pseudomonadati</taxon>
        <taxon>Spirochaetota</taxon>
        <taxon>Spirochaetia</taxon>
        <taxon>Spirochaetales</taxon>
        <taxon>Treponemataceae</taxon>
        <taxon>Treponema</taxon>
    </lineage>
</organism>
<dbReference type="RefSeq" id="WP_184653067.1">
    <property type="nucleotide sequence ID" value="NZ_JACHFR010000003.1"/>
</dbReference>
<dbReference type="SUPFAM" id="SSF51695">
    <property type="entry name" value="PLC-like phosphodiesterases"/>
    <property type="match status" value="1"/>
</dbReference>
<name>A0A840SHL9_9SPIR</name>
<evidence type="ECO:0000256" key="4">
    <source>
        <dbReference type="ARBA" id="ARBA00030474"/>
    </source>
</evidence>
<dbReference type="PANTHER" id="PTHR13593">
    <property type="match status" value="1"/>
</dbReference>
<dbReference type="InterPro" id="IPR051057">
    <property type="entry name" value="PI-PLC_domain"/>
</dbReference>
<dbReference type="SMART" id="SM00148">
    <property type="entry name" value="PLCXc"/>
    <property type="match status" value="1"/>
</dbReference>
<keyword evidence="9" id="KW-1185">Reference proteome</keyword>
<dbReference type="Pfam" id="PF00388">
    <property type="entry name" value="PI-PLC-X"/>
    <property type="match status" value="1"/>
</dbReference>
<keyword evidence="6" id="KW-0732">Signal</keyword>
<feature type="chain" id="PRO_5032741766" description="1-phosphatidylinositol phosphodiesterase" evidence="6">
    <location>
        <begin position="24"/>
        <end position="301"/>
    </location>
</feature>
<protein>
    <recommendedName>
        <fullName evidence="3">1-phosphatidylinositol phosphodiesterase</fullName>
        <ecNumber evidence="2">4.6.1.13</ecNumber>
    </recommendedName>
    <alternativeName>
        <fullName evidence="4">Phosphatidylinositol diacylglycerol-lyase</fullName>
    </alternativeName>
    <alternativeName>
        <fullName evidence="5">Phosphatidylinositol-specific phospholipase C</fullName>
    </alternativeName>
</protein>
<dbReference type="PROSITE" id="PS50007">
    <property type="entry name" value="PIPLC_X_DOMAIN"/>
    <property type="match status" value="1"/>
</dbReference>
<evidence type="ECO:0000259" key="7">
    <source>
        <dbReference type="SMART" id="SM00148"/>
    </source>
</evidence>
<dbReference type="EC" id="4.6.1.13" evidence="2"/>
<dbReference type="GO" id="GO:0004436">
    <property type="term" value="F:phosphatidylinositol diacylglycerol-lyase activity"/>
    <property type="evidence" value="ECO:0007669"/>
    <property type="project" value="UniProtKB-EC"/>
</dbReference>
<comment type="caution">
    <text evidence="8">The sequence shown here is derived from an EMBL/GenBank/DDBJ whole genome shotgun (WGS) entry which is preliminary data.</text>
</comment>
<reference evidence="8 9" key="1">
    <citation type="submission" date="2020-08" db="EMBL/GenBank/DDBJ databases">
        <title>Genomic Encyclopedia of Type Strains, Phase IV (KMG-IV): sequencing the most valuable type-strain genomes for metagenomic binning, comparative biology and taxonomic classification.</title>
        <authorList>
            <person name="Goeker M."/>
        </authorList>
    </citation>
    <scope>NUCLEOTIDE SEQUENCE [LARGE SCALE GENOMIC DNA]</scope>
    <source>
        <strain evidence="8 9">DSM 103679</strain>
    </source>
</reference>
<evidence type="ECO:0000313" key="8">
    <source>
        <dbReference type="EMBL" id="MBB5219648.1"/>
    </source>
</evidence>
<feature type="signal peptide" evidence="6">
    <location>
        <begin position="1"/>
        <end position="23"/>
    </location>
</feature>
<evidence type="ECO:0000256" key="1">
    <source>
        <dbReference type="ARBA" id="ARBA00001316"/>
    </source>
</evidence>